<dbReference type="RefSeq" id="WP_067399408.1">
    <property type="nucleotide sequence ID" value="NZ_BAAAHU010000061.1"/>
</dbReference>
<gene>
    <name evidence="3" type="ORF">GCM10009564_46770</name>
</gene>
<feature type="compositionally biased region" description="Low complexity" evidence="2">
    <location>
        <begin position="196"/>
        <end position="208"/>
    </location>
</feature>
<feature type="compositionally biased region" description="Polar residues" evidence="2">
    <location>
        <begin position="175"/>
        <end position="186"/>
    </location>
</feature>
<feature type="region of interest" description="Disordered" evidence="2">
    <location>
        <begin position="172"/>
        <end position="208"/>
    </location>
</feature>
<dbReference type="Proteomes" id="UP001501072">
    <property type="component" value="Unassembled WGS sequence"/>
</dbReference>
<dbReference type="Gene3D" id="1.10.10.10">
    <property type="entry name" value="Winged helix-like DNA-binding domain superfamily/Winged helix DNA-binding domain"/>
    <property type="match status" value="1"/>
</dbReference>
<accession>A0ABP4DR99</accession>
<keyword evidence="4" id="KW-1185">Reference proteome</keyword>
<name>A0ABP4DR99_9ACTN</name>
<evidence type="ECO:0008006" key="5">
    <source>
        <dbReference type="Google" id="ProtNLM"/>
    </source>
</evidence>
<feature type="region of interest" description="Disordered" evidence="2">
    <location>
        <begin position="62"/>
        <end position="125"/>
    </location>
</feature>
<evidence type="ECO:0000256" key="1">
    <source>
        <dbReference type="SAM" id="Coils"/>
    </source>
</evidence>
<comment type="caution">
    <text evidence="3">The sequence shown here is derived from an EMBL/GenBank/DDBJ whole genome shotgun (WGS) entry which is preliminary data.</text>
</comment>
<dbReference type="EMBL" id="BAAAHU010000061">
    <property type="protein sequence ID" value="GAA1015143.1"/>
    <property type="molecule type" value="Genomic_DNA"/>
</dbReference>
<dbReference type="InterPro" id="IPR036388">
    <property type="entry name" value="WH-like_DNA-bd_sf"/>
</dbReference>
<protein>
    <recommendedName>
        <fullName evidence="5">Regulatory protein</fullName>
    </recommendedName>
</protein>
<proteinExistence type="predicted"/>
<evidence type="ECO:0000256" key="2">
    <source>
        <dbReference type="SAM" id="MobiDB-lite"/>
    </source>
</evidence>
<organism evidence="3 4">
    <name type="scientific">Streptomyces thermogriseus</name>
    <dbReference type="NCBI Taxonomy" id="75292"/>
    <lineage>
        <taxon>Bacteria</taxon>
        <taxon>Bacillati</taxon>
        <taxon>Actinomycetota</taxon>
        <taxon>Actinomycetes</taxon>
        <taxon>Kitasatosporales</taxon>
        <taxon>Streptomycetaceae</taxon>
        <taxon>Streptomyces</taxon>
    </lineage>
</organism>
<reference evidence="4" key="1">
    <citation type="journal article" date="2019" name="Int. J. Syst. Evol. Microbiol.">
        <title>The Global Catalogue of Microorganisms (GCM) 10K type strain sequencing project: providing services to taxonomists for standard genome sequencing and annotation.</title>
        <authorList>
            <consortium name="The Broad Institute Genomics Platform"/>
            <consortium name="The Broad Institute Genome Sequencing Center for Infectious Disease"/>
            <person name="Wu L."/>
            <person name="Ma J."/>
        </authorList>
    </citation>
    <scope>NUCLEOTIDE SEQUENCE [LARGE SCALE GENOMIC DNA]</scope>
    <source>
        <strain evidence="4">JCM 11269</strain>
    </source>
</reference>
<keyword evidence="1" id="KW-0175">Coiled coil</keyword>
<feature type="coiled-coil region" evidence="1">
    <location>
        <begin position="19"/>
        <end position="56"/>
    </location>
</feature>
<sequence>MPESTTVTDLASQYAAQVAGDLEQNLKEQERISAEIESLQNQLAALKRDHDVLVNMRQALDTAAAGTSDVPVPAPRRKTTAKSGSAKRSSGKESKAGKKSPAKKSSTKKSSAKTSARKTNRPTLVELVRGHLGEQHEPRSAAEVATALGQAHPDRRISTTVVRTALESLVAKGQAQRTKQGTSVFYTASDAPEPAPVQAQAQPEPADG</sequence>
<evidence type="ECO:0000313" key="3">
    <source>
        <dbReference type="EMBL" id="GAA1015143.1"/>
    </source>
</evidence>
<feature type="compositionally biased region" description="Basic residues" evidence="2">
    <location>
        <begin position="97"/>
        <end position="120"/>
    </location>
</feature>
<evidence type="ECO:0000313" key="4">
    <source>
        <dbReference type="Proteomes" id="UP001501072"/>
    </source>
</evidence>